<evidence type="ECO:0000256" key="6">
    <source>
        <dbReference type="ARBA" id="ARBA00023136"/>
    </source>
</evidence>
<dbReference type="AlphaFoldDB" id="A0A818JM47"/>
<sequence>MCRFYVYLGAGKSSLFQGLFRLVDRSCIEGEIIIDGIDISRIPLSHLRSRLSVIPQQPILFVGTLRYNLDPFNQYSDEQCWEALEAVQLKEMARMHQAGLLLPVAESGNNLSVGQCQLICVARAILKQSKILLIDEATANVDERTDRLLQAVITEKFKDRTVLTIAHRLNTISTSDRLLVMEDGKASNFDTPDKILPSSQ</sequence>
<keyword evidence="6" id="KW-0472">Membrane</keyword>
<dbReference type="Gene3D" id="3.40.50.300">
    <property type="entry name" value="P-loop containing nucleotide triphosphate hydrolases"/>
    <property type="match status" value="1"/>
</dbReference>
<proteinExistence type="predicted"/>
<gene>
    <name evidence="9" type="ORF">GRG538_LOCUS20405</name>
    <name evidence="8" type="ORF">KIK155_LOCUS18110</name>
</gene>
<evidence type="ECO:0000256" key="3">
    <source>
        <dbReference type="ARBA" id="ARBA00022741"/>
    </source>
</evidence>
<keyword evidence="3" id="KW-0547">Nucleotide-binding</keyword>
<dbReference type="EMBL" id="CAJNYT010003382">
    <property type="protein sequence ID" value="CAF3554453.1"/>
    <property type="molecule type" value="Genomic_DNA"/>
</dbReference>
<evidence type="ECO:0000313" key="10">
    <source>
        <dbReference type="Proteomes" id="UP000663865"/>
    </source>
</evidence>
<dbReference type="GO" id="GO:0005524">
    <property type="term" value="F:ATP binding"/>
    <property type="evidence" value="ECO:0007669"/>
    <property type="project" value="UniProtKB-KW"/>
</dbReference>
<evidence type="ECO:0000256" key="4">
    <source>
        <dbReference type="ARBA" id="ARBA00022840"/>
    </source>
</evidence>
<keyword evidence="4" id="KW-0067">ATP-binding</keyword>
<dbReference type="PANTHER" id="PTHR24223">
    <property type="entry name" value="ATP-BINDING CASSETTE SUB-FAMILY C"/>
    <property type="match status" value="1"/>
</dbReference>
<comment type="caution">
    <text evidence="8">The sequence shown here is derived from an EMBL/GenBank/DDBJ whole genome shotgun (WGS) entry which is preliminary data.</text>
</comment>
<keyword evidence="1" id="KW-0813">Transport</keyword>
<evidence type="ECO:0000256" key="5">
    <source>
        <dbReference type="ARBA" id="ARBA00022989"/>
    </source>
</evidence>
<evidence type="ECO:0000259" key="7">
    <source>
        <dbReference type="SMART" id="SM00382"/>
    </source>
</evidence>
<dbReference type="InterPro" id="IPR017871">
    <property type="entry name" value="ABC_transporter-like_CS"/>
</dbReference>
<evidence type="ECO:0000256" key="2">
    <source>
        <dbReference type="ARBA" id="ARBA00022692"/>
    </source>
</evidence>
<dbReference type="EMBL" id="CAJNYV010003232">
    <property type="protein sequence ID" value="CAF3544415.1"/>
    <property type="molecule type" value="Genomic_DNA"/>
</dbReference>
<dbReference type="FunFam" id="3.40.50.300:FF:000630">
    <property type="entry name" value="ATP-binding cassette (ABC) transporter, putative"/>
    <property type="match status" value="1"/>
</dbReference>
<evidence type="ECO:0000256" key="1">
    <source>
        <dbReference type="ARBA" id="ARBA00022448"/>
    </source>
</evidence>
<name>A0A818JM47_9BILA</name>
<dbReference type="InterPro" id="IPR003593">
    <property type="entry name" value="AAA+_ATPase"/>
</dbReference>
<dbReference type="GO" id="GO:0016020">
    <property type="term" value="C:membrane"/>
    <property type="evidence" value="ECO:0007669"/>
    <property type="project" value="TreeGrafter"/>
</dbReference>
<dbReference type="InterPro" id="IPR050173">
    <property type="entry name" value="ABC_transporter_C-like"/>
</dbReference>
<accession>A0A818JM47</accession>
<keyword evidence="5" id="KW-1133">Transmembrane helix</keyword>
<dbReference type="PROSITE" id="PS00211">
    <property type="entry name" value="ABC_TRANSPORTER_1"/>
    <property type="match status" value="1"/>
</dbReference>
<dbReference type="SUPFAM" id="SSF52540">
    <property type="entry name" value="P-loop containing nucleoside triphosphate hydrolases"/>
    <property type="match status" value="1"/>
</dbReference>
<dbReference type="InterPro" id="IPR027417">
    <property type="entry name" value="P-loop_NTPase"/>
</dbReference>
<dbReference type="Proteomes" id="UP000663872">
    <property type="component" value="Unassembled WGS sequence"/>
</dbReference>
<dbReference type="GO" id="GO:0016887">
    <property type="term" value="F:ATP hydrolysis activity"/>
    <property type="evidence" value="ECO:0007669"/>
    <property type="project" value="InterPro"/>
</dbReference>
<evidence type="ECO:0000313" key="8">
    <source>
        <dbReference type="EMBL" id="CAF3544415.1"/>
    </source>
</evidence>
<dbReference type="GO" id="GO:0042626">
    <property type="term" value="F:ATPase-coupled transmembrane transporter activity"/>
    <property type="evidence" value="ECO:0007669"/>
    <property type="project" value="TreeGrafter"/>
</dbReference>
<reference evidence="8" key="1">
    <citation type="submission" date="2021-02" db="EMBL/GenBank/DDBJ databases">
        <authorList>
            <person name="Nowell W R."/>
        </authorList>
    </citation>
    <scope>NUCLEOTIDE SEQUENCE</scope>
</reference>
<evidence type="ECO:0000313" key="9">
    <source>
        <dbReference type="EMBL" id="CAF3554453.1"/>
    </source>
</evidence>
<dbReference type="InterPro" id="IPR003439">
    <property type="entry name" value="ABC_transporter-like_ATP-bd"/>
</dbReference>
<dbReference type="Pfam" id="PF00005">
    <property type="entry name" value="ABC_tran"/>
    <property type="match status" value="1"/>
</dbReference>
<dbReference type="SMART" id="SM00382">
    <property type="entry name" value="AAA"/>
    <property type="match status" value="1"/>
</dbReference>
<feature type="domain" description="AAA+ ATPase" evidence="7">
    <location>
        <begin position="3"/>
        <end position="185"/>
    </location>
</feature>
<dbReference type="Proteomes" id="UP000663865">
    <property type="component" value="Unassembled WGS sequence"/>
</dbReference>
<keyword evidence="2" id="KW-0812">Transmembrane</keyword>
<organism evidence="8 10">
    <name type="scientific">Rotaria socialis</name>
    <dbReference type="NCBI Taxonomy" id="392032"/>
    <lineage>
        <taxon>Eukaryota</taxon>
        <taxon>Metazoa</taxon>
        <taxon>Spiralia</taxon>
        <taxon>Gnathifera</taxon>
        <taxon>Rotifera</taxon>
        <taxon>Eurotatoria</taxon>
        <taxon>Bdelloidea</taxon>
        <taxon>Philodinida</taxon>
        <taxon>Philodinidae</taxon>
        <taxon>Rotaria</taxon>
    </lineage>
</organism>
<protein>
    <recommendedName>
        <fullName evidence="7">AAA+ ATPase domain-containing protein</fullName>
    </recommendedName>
</protein>